<keyword evidence="2" id="KW-0732">Signal</keyword>
<dbReference type="PROSITE" id="PS51257">
    <property type="entry name" value="PROKAR_LIPOPROTEIN"/>
    <property type="match status" value="1"/>
</dbReference>
<organism evidence="4">
    <name type="scientific">Naegleria gruberi</name>
    <name type="common">Amoeba</name>
    <dbReference type="NCBI Taxonomy" id="5762"/>
    <lineage>
        <taxon>Eukaryota</taxon>
        <taxon>Discoba</taxon>
        <taxon>Heterolobosea</taxon>
        <taxon>Tetramitia</taxon>
        <taxon>Eutetramitia</taxon>
        <taxon>Vahlkampfiidae</taxon>
        <taxon>Naegleria</taxon>
    </lineage>
</organism>
<evidence type="ECO:0000313" key="3">
    <source>
        <dbReference type="EMBL" id="EFC48808.1"/>
    </source>
</evidence>
<evidence type="ECO:0000256" key="1">
    <source>
        <dbReference type="SAM" id="MobiDB-lite"/>
    </source>
</evidence>
<keyword evidence="4" id="KW-1185">Reference proteome</keyword>
<feature type="chain" id="PRO_5003038431" evidence="2">
    <location>
        <begin position="29"/>
        <end position="360"/>
    </location>
</feature>
<protein>
    <submittedName>
        <fullName evidence="3">Predicted protein</fullName>
    </submittedName>
</protein>
<gene>
    <name evidence="3" type="ORF">NAEGRDRAFT_63440</name>
</gene>
<dbReference type="Proteomes" id="UP000006671">
    <property type="component" value="Unassembled WGS sequence"/>
</dbReference>
<dbReference type="RefSeq" id="XP_002681552.1">
    <property type="nucleotide sequence ID" value="XM_002681506.1"/>
</dbReference>
<feature type="region of interest" description="Disordered" evidence="1">
    <location>
        <begin position="143"/>
        <end position="175"/>
    </location>
</feature>
<proteinExistence type="predicted"/>
<reference evidence="3 4" key="1">
    <citation type="journal article" date="2010" name="Cell">
        <title>The genome of Naegleria gruberi illuminates early eukaryotic versatility.</title>
        <authorList>
            <person name="Fritz-Laylin L.K."/>
            <person name="Prochnik S.E."/>
            <person name="Ginger M.L."/>
            <person name="Dacks J.B."/>
            <person name="Carpenter M.L."/>
            <person name="Field M.C."/>
            <person name="Kuo A."/>
            <person name="Paredez A."/>
            <person name="Chapman J."/>
            <person name="Pham J."/>
            <person name="Shu S."/>
            <person name="Neupane R."/>
            <person name="Cipriano M."/>
            <person name="Mancuso J."/>
            <person name="Tu H."/>
            <person name="Salamov A."/>
            <person name="Lindquist E."/>
            <person name="Shapiro H."/>
            <person name="Lucas S."/>
            <person name="Grigoriev I.V."/>
            <person name="Cande W.Z."/>
            <person name="Fulton C."/>
            <person name="Rokhsar D.S."/>
            <person name="Dawson S.C."/>
        </authorList>
    </citation>
    <scope>NUCLEOTIDE SEQUENCE [LARGE SCALE GENOMIC DNA]</scope>
    <source>
        <strain evidence="3 4">NEG-M</strain>
    </source>
</reference>
<dbReference type="VEuPathDB" id="AmoebaDB:NAEGRDRAFT_63440"/>
<dbReference type="EMBL" id="GG738850">
    <property type="protein sequence ID" value="EFC48808.1"/>
    <property type="molecule type" value="Genomic_DNA"/>
</dbReference>
<feature type="signal peptide" evidence="2">
    <location>
        <begin position="1"/>
        <end position="28"/>
    </location>
</feature>
<dbReference type="KEGG" id="ngr:NAEGRDRAFT_63440"/>
<dbReference type="GeneID" id="8852394"/>
<evidence type="ECO:0000313" key="4">
    <source>
        <dbReference type="Proteomes" id="UP000006671"/>
    </source>
</evidence>
<name>D2V3P6_NAEGR</name>
<evidence type="ECO:0000256" key="2">
    <source>
        <dbReference type="SAM" id="SignalP"/>
    </source>
</evidence>
<dbReference type="OMA" id="AYHVTIN"/>
<dbReference type="AlphaFoldDB" id="D2V3P6"/>
<accession>D2V3P6</accession>
<dbReference type="InParanoid" id="D2V3P6"/>
<sequence>MKSLTTSILFSILLLITLLTSCIQLSESKRIISQHDQDDIHLVIQLHFGNGKPKVTVHKGPVYTKGLKTNPFKSPEIMQESQDIIQQAKKVIPKKVETGIANDFLGFAEKLNTMYKAIPDEEKTKAVKDKLMKYIESLTKKSSHPTSDILKGSLNDISKESTSRKSSKMRRNKNGGASTLFIGKKFKDTFRKVSDKTKSFVSKAQQAWNEKAGQFIDNIGTYSDKVNSIGSKLTTDISQELQNLGFPKLANFALDLGKGIQKFSSTKLGPLEGKLKDKVIPFIKNTSGKIKETIGLIKGTISQFKAFKNVKFPKKFKDIKSSIAQFKEAAKNFNGKIVKENAGKIRGNIKQLVGSFKRKK</sequence>